<dbReference type="Gene3D" id="3.30.1230.10">
    <property type="entry name" value="YlxR-like"/>
    <property type="match status" value="1"/>
</dbReference>
<dbReference type="SUPFAM" id="SSF55315">
    <property type="entry name" value="L30e-like"/>
    <property type="match status" value="1"/>
</dbReference>
<evidence type="ECO:0000259" key="2">
    <source>
        <dbReference type="Pfam" id="PF04296"/>
    </source>
</evidence>
<dbReference type="InterPro" id="IPR037465">
    <property type="entry name" value="YlxR"/>
</dbReference>
<proteinExistence type="predicted"/>
<dbReference type="SUPFAM" id="SSF64376">
    <property type="entry name" value="YlxR-like"/>
    <property type="match status" value="1"/>
</dbReference>
<dbReference type="InterPro" id="IPR035931">
    <property type="entry name" value="YlxR-like_sf"/>
</dbReference>
<name>A0ABM9ZS78_9BACT</name>
<accession>A0ABM9ZS78</accession>
<protein>
    <recommendedName>
        <fullName evidence="5">YlxR domain-containing protein</fullName>
    </recommendedName>
</protein>
<evidence type="ECO:0008006" key="5">
    <source>
        <dbReference type="Google" id="ProtNLM"/>
    </source>
</evidence>
<evidence type="ECO:0000313" key="3">
    <source>
        <dbReference type="EMBL" id="EFB89818.1"/>
    </source>
</evidence>
<evidence type="ECO:0000259" key="1">
    <source>
        <dbReference type="Pfam" id="PF01248"/>
    </source>
</evidence>
<dbReference type="PANTHER" id="PTHR34215:SF1">
    <property type="entry name" value="YLXR DOMAIN-CONTAINING PROTEIN"/>
    <property type="match status" value="1"/>
</dbReference>
<dbReference type="InterPro" id="IPR007393">
    <property type="entry name" value="YlxR_dom"/>
</dbReference>
<comment type="caution">
    <text evidence="3">The sequence shown here is derived from an EMBL/GenBank/DDBJ whole genome shotgun (WGS) entry which is preliminary data.</text>
</comment>
<dbReference type="Proteomes" id="UP000006462">
    <property type="component" value="Unassembled WGS sequence"/>
</dbReference>
<organism evidence="3 4">
    <name type="scientific">Pyramidobacter piscolens W5455</name>
    <dbReference type="NCBI Taxonomy" id="352165"/>
    <lineage>
        <taxon>Bacteria</taxon>
        <taxon>Thermotogati</taxon>
        <taxon>Synergistota</taxon>
        <taxon>Synergistia</taxon>
        <taxon>Synergistales</taxon>
        <taxon>Dethiosulfovibrionaceae</taxon>
        <taxon>Pyramidobacter</taxon>
    </lineage>
</organism>
<evidence type="ECO:0000313" key="4">
    <source>
        <dbReference type="Proteomes" id="UP000006462"/>
    </source>
</evidence>
<feature type="domain" description="YlxR" evidence="2">
    <location>
        <begin position="8"/>
        <end position="81"/>
    </location>
</feature>
<sequence length="202" mass="22050">MRRSVNPRRCVACRRERAPREMLRVVRTPDGQVVLDEQGKTSGRGAYVCPEPQCVALCLKRRLLERSLKCSVPAEVQAKLRAAVNLEERDALPDAAELFEEIKGTLGLARRAGELIVGQDRVLESLSAGRNLLVLLTHDHSDPLKRTVDAKNAAAHVLAGVSRLELGQLLGLRQTQIVALPVRSGFAEKIKGLLPEGGNAVE</sequence>
<dbReference type="EMBL" id="ADFP01000121">
    <property type="protein sequence ID" value="EFB89818.1"/>
    <property type="molecule type" value="Genomic_DNA"/>
</dbReference>
<dbReference type="PANTHER" id="PTHR34215">
    <property type="entry name" value="BLL0784 PROTEIN"/>
    <property type="match status" value="1"/>
</dbReference>
<dbReference type="CDD" id="cd00279">
    <property type="entry name" value="YlxR"/>
    <property type="match status" value="1"/>
</dbReference>
<dbReference type="InterPro" id="IPR029064">
    <property type="entry name" value="Ribosomal_eL30-like_sf"/>
</dbReference>
<dbReference type="NCBIfam" id="NF047356">
    <property type="entry name" value="RNA_bind_RnpM"/>
    <property type="match status" value="1"/>
</dbReference>
<dbReference type="Gene3D" id="3.30.1330.30">
    <property type="match status" value="1"/>
</dbReference>
<reference evidence="3 4" key="1">
    <citation type="submission" date="2009-12" db="EMBL/GenBank/DDBJ databases">
        <authorList>
            <person name="Shrivastava S."/>
            <person name="Madupu R."/>
            <person name="Durkin A.S."/>
            <person name="Torralba M."/>
            <person name="Methe B."/>
            <person name="Sutton G.G."/>
            <person name="Strausberg R.L."/>
            <person name="Nelson K.E."/>
        </authorList>
    </citation>
    <scope>NUCLEOTIDE SEQUENCE [LARGE SCALE GENOMIC DNA]</scope>
    <source>
        <strain evidence="3 4">W5455</strain>
    </source>
</reference>
<dbReference type="Pfam" id="PF01248">
    <property type="entry name" value="Ribosomal_L7Ae"/>
    <property type="match status" value="1"/>
</dbReference>
<feature type="domain" description="Ribosomal protein eL8/eL30/eS12/Gadd45" evidence="1">
    <location>
        <begin position="101"/>
        <end position="182"/>
    </location>
</feature>
<dbReference type="Pfam" id="PF04296">
    <property type="entry name" value="YlxR"/>
    <property type="match status" value="1"/>
</dbReference>
<gene>
    <name evidence="3" type="ORF">HMPREF7215_2633</name>
</gene>
<keyword evidence="4" id="KW-1185">Reference proteome</keyword>
<dbReference type="RefSeq" id="WP_009165823.1">
    <property type="nucleotide sequence ID" value="NZ_ADFP01000121.1"/>
</dbReference>
<dbReference type="InterPro" id="IPR004038">
    <property type="entry name" value="Ribosomal_eL8/eL30/eS12/Gad45"/>
</dbReference>